<evidence type="ECO:0000313" key="2">
    <source>
        <dbReference type="EMBL" id="RAK59041.1"/>
    </source>
</evidence>
<gene>
    <name evidence="2" type="ORF">DJ021_04090</name>
</gene>
<dbReference type="OrthoDB" id="9793083at2"/>
<feature type="domain" description="AB hydrolase-1" evidence="1">
    <location>
        <begin position="38"/>
        <end position="148"/>
    </location>
</feature>
<dbReference type="GO" id="GO:0016787">
    <property type="term" value="F:hydrolase activity"/>
    <property type="evidence" value="ECO:0007669"/>
    <property type="project" value="UniProtKB-KW"/>
</dbReference>
<dbReference type="EMBL" id="QFYP01000001">
    <property type="protein sequence ID" value="RAK59041.1"/>
    <property type="molecule type" value="Genomic_DNA"/>
</dbReference>
<evidence type="ECO:0000259" key="1">
    <source>
        <dbReference type="Pfam" id="PF00561"/>
    </source>
</evidence>
<reference evidence="3" key="1">
    <citation type="submission" date="2018-05" db="EMBL/GenBank/DDBJ databases">
        <authorList>
            <person name="Li X."/>
        </authorList>
    </citation>
    <scope>NUCLEOTIDE SEQUENCE [LARGE SCALE GENOMIC DNA]</scope>
    <source>
        <strain evidence="3">HKS-05</strain>
    </source>
</reference>
<dbReference type="InterPro" id="IPR029058">
    <property type="entry name" value="AB_hydrolase_fold"/>
</dbReference>
<name>A0A328AXX3_9CAUL</name>
<dbReference type="InterPro" id="IPR000073">
    <property type="entry name" value="AB_hydrolase_1"/>
</dbReference>
<dbReference type="Gene3D" id="3.40.50.1820">
    <property type="entry name" value="alpha/beta hydrolase"/>
    <property type="match status" value="1"/>
</dbReference>
<keyword evidence="3" id="KW-1185">Reference proteome</keyword>
<protein>
    <submittedName>
        <fullName evidence="2">Alpha/beta hydrolase</fullName>
    </submittedName>
</protein>
<dbReference type="Pfam" id="PF00561">
    <property type="entry name" value="Abhydrolase_1"/>
    <property type="match status" value="1"/>
</dbReference>
<dbReference type="AlphaFoldDB" id="A0A328AXX3"/>
<keyword evidence="2" id="KW-0378">Hydrolase</keyword>
<sequence length="294" mass="30780">MSQAMSQPQRAPYRGEKVDVGGRGLRIVQAGPPPGDRPTILLEHGAFGCAADWAEVQTRLTAKGLRSIAYDRAGLGHSDPGPKPRDGRAIVADLAALVRELDEPGPFVLVGHSMGGLMVRLFALTHPDKAVGVVLVDAVTPDIMKTATGPRVVRSYGRALRLVSAGARFGMMKPVAAVASNMIGLTGLAAAEKRRIYGLADHAHWAAEEVAYWPATSDQAAEAELPANMPVAVVTAGAERSAPGLKAIQAIPALGSRYGYVEHVAGAGHASLLGRRFADPIVRGVEHVLHAAGR</sequence>
<comment type="caution">
    <text evidence="2">The sequence shown here is derived from an EMBL/GenBank/DDBJ whole genome shotgun (WGS) entry which is preliminary data.</text>
</comment>
<dbReference type="PRINTS" id="PR00111">
    <property type="entry name" value="ABHYDROLASE"/>
</dbReference>
<dbReference type="Proteomes" id="UP000249842">
    <property type="component" value="Unassembled WGS sequence"/>
</dbReference>
<dbReference type="PANTHER" id="PTHR43798:SF33">
    <property type="entry name" value="HYDROLASE, PUTATIVE (AFU_ORTHOLOGUE AFUA_2G14860)-RELATED"/>
    <property type="match status" value="1"/>
</dbReference>
<dbReference type="RefSeq" id="WP_111456334.1">
    <property type="nucleotide sequence ID" value="NZ_QFYP01000001.1"/>
</dbReference>
<proteinExistence type="predicted"/>
<organism evidence="2 3">
    <name type="scientific">Phenylobacterium hankyongense</name>
    <dbReference type="NCBI Taxonomy" id="1813876"/>
    <lineage>
        <taxon>Bacteria</taxon>
        <taxon>Pseudomonadati</taxon>
        <taxon>Pseudomonadota</taxon>
        <taxon>Alphaproteobacteria</taxon>
        <taxon>Caulobacterales</taxon>
        <taxon>Caulobacteraceae</taxon>
        <taxon>Phenylobacterium</taxon>
    </lineage>
</organism>
<dbReference type="InterPro" id="IPR050266">
    <property type="entry name" value="AB_hydrolase_sf"/>
</dbReference>
<dbReference type="PANTHER" id="PTHR43798">
    <property type="entry name" value="MONOACYLGLYCEROL LIPASE"/>
    <property type="match status" value="1"/>
</dbReference>
<accession>A0A328AXX3</accession>
<evidence type="ECO:0000313" key="3">
    <source>
        <dbReference type="Proteomes" id="UP000249842"/>
    </source>
</evidence>
<dbReference type="SUPFAM" id="SSF53474">
    <property type="entry name" value="alpha/beta-Hydrolases"/>
    <property type="match status" value="1"/>
</dbReference>
<dbReference type="GO" id="GO:0016020">
    <property type="term" value="C:membrane"/>
    <property type="evidence" value="ECO:0007669"/>
    <property type="project" value="TreeGrafter"/>
</dbReference>